<dbReference type="SUPFAM" id="SSF82784">
    <property type="entry name" value="OsmC-like"/>
    <property type="match status" value="1"/>
</dbReference>
<dbReference type="AlphaFoldDB" id="A0A0R1JNU2"/>
<dbReference type="Pfam" id="PF02566">
    <property type="entry name" value="OsmC"/>
    <property type="match status" value="1"/>
</dbReference>
<reference evidence="1 2" key="1">
    <citation type="journal article" date="2015" name="Genome Announc.">
        <title>Expanding the biotechnology potential of lactobacilli through comparative genomics of 213 strains and associated genera.</title>
        <authorList>
            <person name="Sun Z."/>
            <person name="Harris H.M."/>
            <person name="McCann A."/>
            <person name="Guo C."/>
            <person name="Argimon S."/>
            <person name="Zhang W."/>
            <person name="Yang X."/>
            <person name="Jeffery I.B."/>
            <person name="Cooney J.C."/>
            <person name="Kagawa T.F."/>
            <person name="Liu W."/>
            <person name="Song Y."/>
            <person name="Salvetti E."/>
            <person name="Wrobel A."/>
            <person name="Rasinkangas P."/>
            <person name="Parkhill J."/>
            <person name="Rea M.C."/>
            <person name="O'Sullivan O."/>
            <person name="Ritari J."/>
            <person name="Douillard F.P."/>
            <person name="Paul Ross R."/>
            <person name="Yang R."/>
            <person name="Briner A.E."/>
            <person name="Felis G.E."/>
            <person name="de Vos W.M."/>
            <person name="Barrangou R."/>
            <person name="Klaenhammer T.R."/>
            <person name="Caufield P.W."/>
            <person name="Cui Y."/>
            <person name="Zhang H."/>
            <person name="O'Toole P.W."/>
        </authorList>
    </citation>
    <scope>NUCLEOTIDE SEQUENCE [LARGE SCALE GENOMIC DNA]</scope>
    <source>
        <strain evidence="1 2">DSM 19117</strain>
    </source>
</reference>
<proteinExistence type="predicted"/>
<sequence length="119" mass="12829">MDEPKSGGGTNTGMNPVEMELCSLGTSLQETAARLAADQTFSYQKMTVNLEGDLDPAGFTGKDPNVRNGFQEIRLALDFETQATQAECEAFADRVEAACPMAQMLRHGVKVSVDKVEVV</sequence>
<name>A0A0R1JNU2_9LACO</name>
<dbReference type="STRING" id="1423773.FD30_GL000837"/>
<evidence type="ECO:0000313" key="2">
    <source>
        <dbReference type="Proteomes" id="UP000051162"/>
    </source>
</evidence>
<keyword evidence="2" id="KW-1185">Reference proteome</keyword>
<dbReference type="InterPro" id="IPR052924">
    <property type="entry name" value="OsmC/Ohr_hydroprdx_reductase"/>
</dbReference>
<dbReference type="Proteomes" id="UP000051162">
    <property type="component" value="Unassembled WGS sequence"/>
</dbReference>
<evidence type="ECO:0008006" key="3">
    <source>
        <dbReference type="Google" id="ProtNLM"/>
    </source>
</evidence>
<organism evidence="1 2">
    <name type="scientific">Levilactobacillus namurensis DSM 19117</name>
    <dbReference type="NCBI Taxonomy" id="1423773"/>
    <lineage>
        <taxon>Bacteria</taxon>
        <taxon>Bacillati</taxon>
        <taxon>Bacillota</taxon>
        <taxon>Bacilli</taxon>
        <taxon>Lactobacillales</taxon>
        <taxon>Lactobacillaceae</taxon>
        <taxon>Levilactobacillus</taxon>
    </lineage>
</organism>
<dbReference type="Gene3D" id="3.30.300.20">
    <property type="match status" value="1"/>
</dbReference>
<evidence type="ECO:0000313" key="1">
    <source>
        <dbReference type="EMBL" id="KRK73093.1"/>
    </source>
</evidence>
<protein>
    <recommendedName>
        <fullName evidence="3">Redox protein, regulator of disulfide bond formation</fullName>
    </recommendedName>
</protein>
<dbReference type="InterPro" id="IPR036102">
    <property type="entry name" value="OsmC/Ohrsf"/>
</dbReference>
<comment type="caution">
    <text evidence="1">The sequence shown here is derived from an EMBL/GenBank/DDBJ whole genome shotgun (WGS) entry which is preliminary data.</text>
</comment>
<dbReference type="PANTHER" id="PTHR35368:SF1">
    <property type="entry name" value="HYDROPEROXIDE REDUCTASE"/>
    <property type="match status" value="1"/>
</dbReference>
<dbReference type="PANTHER" id="PTHR35368">
    <property type="entry name" value="HYDROPEROXIDE REDUCTASE"/>
    <property type="match status" value="1"/>
</dbReference>
<gene>
    <name evidence="1" type="ORF">FD30_GL000837</name>
</gene>
<dbReference type="InterPro" id="IPR015946">
    <property type="entry name" value="KH_dom-like_a/b"/>
</dbReference>
<dbReference type="InterPro" id="IPR003718">
    <property type="entry name" value="OsmC/Ohr_fam"/>
</dbReference>
<dbReference type="EMBL" id="AZDT01000063">
    <property type="protein sequence ID" value="KRK73093.1"/>
    <property type="molecule type" value="Genomic_DNA"/>
</dbReference>
<dbReference type="PATRIC" id="fig|1423773.3.peg.861"/>
<accession>A0A0R1JNU2</accession>